<protein>
    <submittedName>
        <fullName evidence="1">Uncharacterized protein</fullName>
    </submittedName>
</protein>
<sequence>MVHETLHLVVRIFEQGGIPFNSENEEIIAYYQNYWIGKFWDKMSKFINKKKK</sequence>
<organism evidence="1">
    <name type="scientific">marine sediment metagenome</name>
    <dbReference type="NCBI Taxonomy" id="412755"/>
    <lineage>
        <taxon>unclassified sequences</taxon>
        <taxon>metagenomes</taxon>
        <taxon>ecological metagenomes</taxon>
    </lineage>
</organism>
<name>X1P6V9_9ZZZZ</name>
<evidence type="ECO:0000313" key="1">
    <source>
        <dbReference type="EMBL" id="GAI51578.1"/>
    </source>
</evidence>
<proteinExistence type="predicted"/>
<dbReference type="EMBL" id="BARV01037515">
    <property type="protein sequence ID" value="GAI51578.1"/>
    <property type="molecule type" value="Genomic_DNA"/>
</dbReference>
<gene>
    <name evidence="1" type="ORF">S06H3_58018</name>
</gene>
<accession>X1P6V9</accession>
<comment type="caution">
    <text evidence="1">The sequence shown here is derived from an EMBL/GenBank/DDBJ whole genome shotgun (WGS) entry which is preliminary data.</text>
</comment>
<reference evidence="1" key="1">
    <citation type="journal article" date="2014" name="Front. Microbiol.">
        <title>High frequency of phylogenetically diverse reductive dehalogenase-homologous genes in deep subseafloor sedimentary metagenomes.</title>
        <authorList>
            <person name="Kawai M."/>
            <person name="Futagami T."/>
            <person name="Toyoda A."/>
            <person name="Takaki Y."/>
            <person name="Nishi S."/>
            <person name="Hori S."/>
            <person name="Arai W."/>
            <person name="Tsubouchi T."/>
            <person name="Morono Y."/>
            <person name="Uchiyama I."/>
            <person name="Ito T."/>
            <person name="Fujiyama A."/>
            <person name="Inagaki F."/>
            <person name="Takami H."/>
        </authorList>
    </citation>
    <scope>NUCLEOTIDE SEQUENCE</scope>
    <source>
        <strain evidence="1">Expedition CK06-06</strain>
    </source>
</reference>
<dbReference type="AlphaFoldDB" id="X1P6V9"/>